<keyword evidence="2" id="KW-1133">Transmembrane helix</keyword>
<evidence type="ECO:0000313" key="3">
    <source>
        <dbReference type="EMBL" id="KAF2680511.1"/>
    </source>
</evidence>
<name>A0A6G1IRD9_9PLEO</name>
<feature type="transmembrane region" description="Helical" evidence="2">
    <location>
        <begin position="21"/>
        <end position="39"/>
    </location>
</feature>
<sequence>MFNRLERLAFFSSRAATPAHIITLVLIIGAMGVTAYRVLTKDGPTARSDTMALAMGAKSIIIVAYQLLSAHTHRFARWYSLKANMILNGLEIVFWGAVAFLTMQGMTGKNKCKGTSCTLGWIVIVLAALVSQMEVYGFVIALLDWRYFKREGKRRDQARMMRMEDSDQVRMVRMEEGSFDRDVEQVHHGHHGRHDPHERHGHHGHRTRK</sequence>
<keyword evidence="4" id="KW-1185">Reference proteome</keyword>
<feature type="transmembrane region" description="Helical" evidence="2">
    <location>
        <begin position="89"/>
        <end position="107"/>
    </location>
</feature>
<accession>A0A6G1IRD9</accession>
<organism evidence="3 4">
    <name type="scientific">Lentithecium fluviatile CBS 122367</name>
    <dbReference type="NCBI Taxonomy" id="1168545"/>
    <lineage>
        <taxon>Eukaryota</taxon>
        <taxon>Fungi</taxon>
        <taxon>Dikarya</taxon>
        <taxon>Ascomycota</taxon>
        <taxon>Pezizomycotina</taxon>
        <taxon>Dothideomycetes</taxon>
        <taxon>Pleosporomycetidae</taxon>
        <taxon>Pleosporales</taxon>
        <taxon>Massarineae</taxon>
        <taxon>Lentitheciaceae</taxon>
        <taxon>Lentithecium</taxon>
    </lineage>
</organism>
<dbReference type="EMBL" id="MU005596">
    <property type="protein sequence ID" value="KAF2680511.1"/>
    <property type="molecule type" value="Genomic_DNA"/>
</dbReference>
<dbReference type="AlphaFoldDB" id="A0A6G1IRD9"/>
<proteinExistence type="predicted"/>
<evidence type="ECO:0000256" key="2">
    <source>
        <dbReference type="SAM" id="Phobius"/>
    </source>
</evidence>
<evidence type="ECO:0000256" key="1">
    <source>
        <dbReference type="SAM" id="MobiDB-lite"/>
    </source>
</evidence>
<dbReference type="Proteomes" id="UP000799291">
    <property type="component" value="Unassembled WGS sequence"/>
</dbReference>
<protein>
    <recommendedName>
        <fullName evidence="5">MARVEL domain-containing protein</fullName>
    </recommendedName>
</protein>
<evidence type="ECO:0008006" key="5">
    <source>
        <dbReference type="Google" id="ProtNLM"/>
    </source>
</evidence>
<feature type="transmembrane region" description="Helical" evidence="2">
    <location>
        <begin position="51"/>
        <end position="68"/>
    </location>
</feature>
<keyword evidence="2" id="KW-0812">Transmembrane</keyword>
<feature type="transmembrane region" description="Helical" evidence="2">
    <location>
        <begin position="119"/>
        <end position="145"/>
    </location>
</feature>
<reference evidence="3" key="1">
    <citation type="journal article" date="2020" name="Stud. Mycol.">
        <title>101 Dothideomycetes genomes: a test case for predicting lifestyles and emergence of pathogens.</title>
        <authorList>
            <person name="Haridas S."/>
            <person name="Albert R."/>
            <person name="Binder M."/>
            <person name="Bloem J."/>
            <person name="Labutti K."/>
            <person name="Salamov A."/>
            <person name="Andreopoulos B."/>
            <person name="Baker S."/>
            <person name="Barry K."/>
            <person name="Bills G."/>
            <person name="Bluhm B."/>
            <person name="Cannon C."/>
            <person name="Castanera R."/>
            <person name="Culley D."/>
            <person name="Daum C."/>
            <person name="Ezra D."/>
            <person name="Gonzalez J."/>
            <person name="Henrissat B."/>
            <person name="Kuo A."/>
            <person name="Liang C."/>
            <person name="Lipzen A."/>
            <person name="Lutzoni F."/>
            <person name="Magnuson J."/>
            <person name="Mondo S."/>
            <person name="Nolan M."/>
            <person name="Ohm R."/>
            <person name="Pangilinan J."/>
            <person name="Park H.-J."/>
            <person name="Ramirez L."/>
            <person name="Alfaro M."/>
            <person name="Sun H."/>
            <person name="Tritt A."/>
            <person name="Yoshinaga Y."/>
            <person name="Zwiers L.-H."/>
            <person name="Turgeon B."/>
            <person name="Goodwin S."/>
            <person name="Spatafora J."/>
            <person name="Crous P."/>
            <person name="Grigoriev I."/>
        </authorList>
    </citation>
    <scope>NUCLEOTIDE SEQUENCE</scope>
    <source>
        <strain evidence="3">CBS 122367</strain>
    </source>
</reference>
<evidence type="ECO:0000313" key="4">
    <source>
        <dbReference type="Proteomes" id="UP000799291"/>
    </source>
</evidence>
<gene>
    <name evidence="3" type="ORF">K458DRAFT_434343</name>
</gene>
<feature type="region of interest" description="Disordered" evidence="1">
    <location>
        <begin position="184"/>
        <end position="209"/>
    </location>
</feature>
<keyword evidence="2" id="KW-0472">Membrane</keyword>
<dbReference type="OrthoDB" id="3436860at2759"/>
<feature type="compositionally biased region" description="Basic residues" evidence="1">
    <location>
        <begin position="188"/>
        <end position="209"/>
    </location>
</feature>